<keyword evidence="8" id="KW-1185">Reference proteome</keyword>
<comment type="similarity">
    <text evidence="2">Belongs to the methyl-accepting chemotaxis (MCP) protein family.</text>
</comment>
<name>A0L7U1_MAGMM</name>
<evidence type="ECO:0000256" key="4">
    <source>
        <dbReference type="SAM" id="Phobius"/>
    </source>
</evidence>
<keyword evidence="1 3" id="KW-0807">Transducer</keyword>
<keyword evidence="4" id="KW-1133">Transmembrane helix</keyword>
<dbReference type="KEGG" id="mgm:Mmc1_1525"/>
<feature type="transmembrane region" description="Helical" evidence="4">
    <location>
        <begin position="13"/>
        <end position="32"/>
    </location>
</feature>
<dbReference type="eggNOG" id="COG0840">
    <property type="taxonomic scope" value="Bacteria"/>
</dbReference>
<evidence type="ECO:0000313" key="8">
    <source>
        <dbReference type="Proteomes" id="UP000002586"/>
    </source>
</evidence>
<evidence type="ECO:0000256" key="2">
    <source>
        <dbReference type="ARBA" id="ARBA00029447"/>
    </source>
</evidence>
<dbReference type="Gene3D" id="1.10.287.950">
    <property type="entry name" value="Methyl-accepting chemotaxis protein"/>
    <property type="match status" value="1"/>
</dbReference>
<dbReference type="Gene3D" id="6.10.340.10">
    <property type="match status" value="1"/>
</dbReference>
<keyword evidence="4" id="KW-0472">Membrane</keyword>
<dbReference type="Pfam" id="PF00672">
    <property type="entry name" value="HAMP"/>
    <property type="match status" value="1"/>
</dbReference>
<feature type="domain" description="Methyl-accepting transducer" evidence="5">
    <location>
        <begin position="418"/>
        <end position="661"/>
    </location>
</feature>
<sequence precursor="true">MQFFKNLSLRVKLLMTILLPLVVILFISLMFLQNMQDDAIERMLSSKHDAYAKNLQSLITARGDTLMRIADVPRTDKKLIAALKKADSELVRKQADSVWNLLANEKRGALFFWNSRLTPSVMTSYYEQKNGQDEANYNAPLLDQLDRADKKIMTYGIERFPDGKVRLMQISPYYNKRNADKNDKRGTYNMVVLGSDLELILEELQVLLGVQKISLVEVKNKDQEDSARLQKSTAVFDLVLKDVNKHAVIMVRVEEDVSHILNNYKRVMIKIDGVILGVAMVAALFALFFTKSLVVRIGAINALLERVGQGHVSGSVPVRCQDEVDAIGGGVNQMVEGLRSSIGTLSVQAETIAACADGLVTLRDQLEGDAGTQSTMMADVVGHNSKLVEAFARIEVAMDKVEQRAIETSEAAVLLSGNVQDIAETSEMVSQNINTVAAASEQMHSNMSEVKSNLHLVNQSVGETGENLQGMANAVFQVRHLCHEAGEQAKSANVRAKNTHQVVDQLNSSADEIGKVVGIIKNIADQTNMLALNASIEAAGAGEAGKGFAVVANEVKELARQTADATAMISKQISTIQGHTEQASTAVMEIATAVNDIHQSLNNVTEAVEAQETLSKNVVDHMRHLSEASDAVMRNTDELDFAAREIARSTAEAAAGATQIATTSSEAATFAQKVAQQSEDTQQVTSEAKGVVQQTTESSKTVARVVADAQGINRCVTNAIYSFAKMTGAIEEATATLHQAQSRFDLGPVPFDLRRVKSGVMQWQCYGQKLAEGRMKLSANEQAGDRFQQESMSETLSGQVREGLDGDSLKKLDEQLALLVSLLQAAQQSAVSSKEFVDRYNQGRAELFKRLDILYERDVTPR</sequence>
<dbReference type="InterPro" id="IPR004089">
    <property type="entry name" value="MCPsignal_dom"/>
</dbReference>
<dbReference type="SUPFAM" id="SSF58104">
    <property type="entry name" value="Methyl-accepting chemotaxis protein (MCP) signaling domain"/>
    <property type="match status" value="1"/>
</dbReference>
<dbReference type="PANTHER" id="PTHR32089">
    <property type="entry name" value="METHYL-ACCEPTING CHEMOTAXIS PROTEIN MCPB"/>
    <property type="match status" value="1"/>
</dbReference>
<dbReference type="OrthoDB" id="354287at2"/>
<dbReference type="PANTHER" id="PTHR32089:SF112">
    <property type="entry name" value="LYSOZYME-LIKE PROTEIN-RELATED"/>
    <property type="match status" value="1"/>
</dbReference>
<dbReference type="PROSITE" id="PS50111">
    <property type="entry name" value="CHEMOTAXIS_TRANSDUC_2"/>
    <property type="match status" value="1"/>
</dbReference>
<keyword evidence="4" id="KW-0812">Transmembrane</keyword>
<accession>A0L7U1</accession>
<dbReference type="EMBL" id="CP000471">
    <property type="protein sequence ID" value="ABK44034.1"/>
    <property type="molecule type" value="Genomic_DNA"/>
</dbReference>
<proteinExistence type="inferred from homology"/>
<dbReference type="SMART" id="SM00283">
    <property type="entry name" value="MA"/>
    <property type="match status" value="1"/>
</dbReference>
<dbReference type="RefSeq" id="WP_011713185.1">
    <property type="nucleotide sequence ID" value="NC_008576.1"/>
</dbReference>
<evidence type="ECO:0000256" key="1">
    <source>
        <dbReference type="ARBA" id="ARBA00023224"/>
    </source>
</evidence>
<dbReference type="STRING" id="156889.Mmc1_1525"/>
<dbReference type="HOGENOM" id="CLU_331986_0_0_5"/>
<feature type="domain" description="HAMP" evidence="6">
    <location>
        <begin position="291"/>
        <end position="343"/>
    </location>
</feature>
<evidence type="ECO:0000313" key="7">
    <source>
        <dbReference type="EMBL" id="ABK44034.1"/>
    </source>
</evidence>
<gene>
    <name evidence="7" type="ordered locus">Mmc1_1525</name>
</gene>
<dbReference type="PROSITE" id="PS50885">
    <property type="entry name" value="HAMP"/>
    <property type="match status" value="1"/>
</dbReference>
<feature type="transmembrane region" description="Helical" evidence="4">
    <location>
        <begin position="271"/>
        <end position="289"/>
    </location>
</feature>
<reference evidence="8" key="1">
    <citation type="journal article" date="2009" name="Appl. Environ. Microbiol.">
        <title>Complete genome sequence of the chemolithoautotrophic marine magnetotactic coccus strain MC-1.</title>
        <authorList>
            <person name="Schubbe S."/>
            <person name="Williams T.J."/>
            <person name="Xie G."/>
            <person name="Kiss H.E."/>
            <person name="Brettin T.S."/>
            <person name="Martinez D."/>
            <person name="Ross C.A."/>
            <person name="Schuler D."/>
            <person name="Cox B.L."/>
            <person name="Nealson K.H."/>
            <person name="Bazylinski D.A."/>
        </authorList>
    </citation>
    <scope>NUCLEOTIDE SEQUENCE [LARGE SCALE GENOMIC DNA]</scope>
    <source>
        <strain evidence="8">ATCC BAA-1437 / JCM 17883 / MC-1</strain>
    </source>
</reference>
<dbReference type="InterPro" id="IPR003660">
    <property type="entry name" value="HAMP_dom"/>
</dbReference>
<protein>
    <submittedName>
        <fullName evidence="7">Methyl-accepting chemotaxis sensory transducer</fullName>
    </submittedName>
</protein>
<dbReference type="GO" id="GO:0016020">
    <property type="term" value="C:membrane"/>
    <property type="evidence" value="ECO:0007669"/>
    <property type="project" value="InterPro"/>
</dbReference>
<dbReference type="AlphaFoldDB" id="A0L7U1"/>
<evidence type="ECO:0000256" key="3">
    <source>
        <dbReference type="PROSITE-ProRule" id="PRU00284"/>
    </source>
</evidence>
<evidence type="ECO:0000259" key="6">
    <source>
        <dbReference type="PROSITE" id="PS50885"/>
    </source>
</evidence>
<dbReference type="SMART" id="SM00304">
    <property type="entry name" value="HAMP"/>
    <property type="match status" value="1"/>
</dbReference>
<reference evidence="7 8" key="2">
    <citation type="journal article" date="2012" name="Int. J. Syst. Evol. Microbiol.">
        <title>Magnetococcus marinus gen. nov., sp. nov., a marine, magnetotactic bacterium that represents a novel lineage (Magnetococcaceae fam. nov.; Magnetococcales ord. nov.) at the base of the Alphaproteobacteria.</title>
        <authorList>
            <person name="Bazylinski D.A."/>
            <person name="Williams T.J."/>
            <person name="Lefevre C.T."/>
            <person name="Berg R.J."/>
            <person name="Zhang C.L."/>
            <person name="Bowser S.S."/>
            <person name="Dean A.J."/>
            <person name="Beveridge T.J."/>
        </authorList>
    </citation>
    <scope>NUCLEOTIDE SEQUENCE [LARGE SCALE GENOMIC DNA]</scope>
    <source>
        <strain evidence="8">ATCC BAA-1437 / JCM 17883 / MC-1</strain>
    </source>
</reference>
<dbReference type="Pfam" id="PF00015">
    <property type="entry name" value="MCPsignal"/>
    <property type="match status" value="1"/>
</dbReference>
<evidence type="ECO:0000259" key="5">
    <source>
        <dbReference type="PROSITE" id="PS50111"/>
    </source>
</evidence>
<organism evidence="7 8">
    <name type="scientific">Magnetococcus marinus (strain ATCC BAA-1437 / JCM 17883 / MC-1)</name>
    <dbReference type="NCBI Taxonomy" id="156889"/>
    <lineage>
        <taxon>Bacteria</taxon>
        <taxon>Pseudomonadati</taxon>
        <taxon>Pseudomonadota</taxon>
        <taxon>Magnetococcia</taxon>
        <taxon>Magnetococcales</taxon>
        <taxon>Magnetococcaceae</taxon>
        <taxon>Magnetococcus</taxon>
    </lineage>
</organism>
<dbReference type="Proteomes" id="UP000002586">
    <property type="component" value="Chromosome"/>
</dbReference>
<dbReference type="GO" id="GO:0007165">
    <property type="term" value="P:signal transduction"/>
    <property type="evidence" value="ECO:0007669"/>
    <property type="project" value="UniProtKB-KW"/>
</dbReference>